<evidence type="ECO:0000256" key="10">
    <source>
        <dbReference type="ARBA" id="ARBA00023002"/>
    </source>
</evidence>
<evidence type="ECO:0000256" key="4">
    <source>
        <dbReference type="ARBA" id="ARBA00014409"/>
    </source>
</evidence>
<dbReference type="EMBL" id="DSIY01000043">
    <property type="protein sequence ID" value="HEG90205.1"/>
    <property type="molecule type" value="Genomic_DNA"/>
</dbReference>
<proteinExistence type="inferred from homology"/>
<comment type="function">
    <text evidence="12">Catalyzes the reduction of ribonucleotides to deoxyribonucleotides. May function to provide a pool of deoxyribonucleotide precursors for DNA repair during oxygen limitation and/or for immediate growth after restoration of oxygen.</text>
</comment>
<accession>A0A831X7J2</accession>
<dbReference type="SMART" id="SM00306">
    <property type="entry name" value="HintN"/>
    <property type="match status" value="1"/>
</dbReference>
<dbReference type="InterPro" id="IPR013678">
    <property type="entry name" value="RNR_2_N"/>
</dbReference>
<keyword evidence="9" id="KW-0651">Protein splicing</keyword>
<evidence type="ECO:0000256" key="3">
    <source>
        <dbReference type="ARBA" id="ARBA00012274"/>
    </source>
</evidence>
<keyword evidence="7" id="KW-0547">Nucleotide-binding</keyword>
<feature type="compositionally biased region" description="Basic and acidic residues" evidence="15">
    <location>
        <begin position="1239"/>
        <end position="1253"/>
    </location>
</feature>
<dbReference type="InterPro" id="IPR000788">
    <property type="entry name" value="RNR_lg_C"/>
</dbReference>
<protein>
    <recommendedName>
        <fullName evidence="4">Vitamin B12-dependent ribonucleotide reductase</fullName>
        <ecNumber evidence="3">1.17.4.1</ecNumber>
    </recommendedName>
    <alternativeName>
        <fullName evidence="13">Ribonucleoside-diphosphate reductase NrdJ</fullName>
    </alternativeName>
</protein>
<dbReference type="Pfam" id="PF14528">
    <property type="entry name" value="LAGLIDADG_3"/>
    <property type="match status" value="1"/>
</dbReference>
<dbReference type="PROSITE" id="PS50817">
    <property type="entry name" value="INTEIN_N_TER"/>
    <property type="match status" value="1"/>
</dbReference>
<dbReference type="Gene3D" id="3.20.70.20">
    <property type="match status" value="3"/>
</dbReference>
<dbReference type="GO" id="GO:0031419">
    <property type="term" value="F:cobalamin binding"/>
    <property type="evidence" value="ECO:0007669"/>
    <property type="project" value="UniProtKB-KW"/>
</dbReference>
<comment type="caution">
    <text evidence="17">The sequence shown here is derived from an EMBL/GenBank/DDBJ whole genome shotgun (WGS) entry which is preliminary data.</text>
</comment>
<evidence type="ECO:0000256" key="14">
    <source>
        <dbReference type="ARBA" id="ARBA00047754"/>
    </source>
</evidence>
<feature type="domain" description="DOD-type homing endonuclease" evidence="16">
    <location>
        <begin position="545"/>
        <end position="688"/>
    </location>
</feature>
<dbReference type="PANTHER" id="PTHR43371:SF1">
    <property type="entry name" value="RIBONUCLEOSIDE-DIPHOSPHATE REDUCTASE"/>
    <property type="match status" value="1"/>
</dbReference>
<dbReference type="InterPro" id="IPR006142">
    <property type="entry name" value="INTEIN"/>
</dbReference>
<sequence length="1502" mass="166823">MAQRAKATKSEAASTARRAGGLRIARVFTRPGQDPYETIAWTRRTSRITNPDSSVVFEMTDAEVPEPWSQVATDIVVSKYFRKAGVPQYDEQGNPILDEHGQPVLGPERSVRQVVRRLVGCWRDWGERYGYFATTEDAQAFEDELTYMLLHQMAAPNSPQWFNTGLYWAYGITGPAQGHAYVDPDTGELKKSTDAYSRPTPHACFIQSVEDDLVNPGGIFDLVMREARVFKYGSGSGTNFSKIRAEGEPLSGGGTSSGLMSFLKVFDRAAGAIKSGGTTRRAAKMVVVDVDHPDIEKFIRWKAEEEKKVAALIAAGYSADFNGEAYATVSGQNSNNSVRVTDEFVQAVLNDGDWHLRWRTDGRVSKTVKARYLWDLIAEAAWQCADPGIQFDTTINDWHTCPVSGRINASNPCFTGDTRILTEHGLMRIDELVGEGIEGRFIRVLRRDGNPSRPSQLMLTGVNPILQVTLSDGRRLRTTPNHTWILRDGTRKPAAELVDGDEVLIHDFPVEYEGIWELPIRIDRQLGERSLPSMPTRWSPELAEILGHLIGDGCIDSSGVTVLVYGTHEDEREETAERHKRWLETLFGIAVSDTRVGNGCRQLRISRRAVGRFFAALGVKTARAHDKRVPNSLFTAPKEIVAAFLRGYFGADGTCYGRGEMGECEVSAASAARGLLEDIQLLLQLFGIRSSIGEMRGAEKEGFGGYTCRACYRLQVHPQDLERFSTDIGFSVRYKQERLRSLLGSRRMSKAADRPVHVVRVEEAGEELTYNLTEPHDHAVWANGVYIAQCSEYMFLDDTACNLASLNLMKFYDPETGVFDVETFRHAVRLWTVVLEISVLMAQYPSDAIAWKSYEFRTLGLGYANLGSLLMTMGLPYDSDEARAIAAAITAIMTGEAYATSAEMAEVLGPFPGFAPNREHMLRVIRNHRRAAYNAHPAEYEGLHTPPVGLNPAHCPPYLVQSARQAWDRALELGERHGYRNAQVTLLAPTGTIGLLMDCDTTGVEPDFALVKFKKLAGGGYFKIANRSIAPALRRLGYSPEQIEDILRYVLGTLSLEGAPHINRESLRQRGFTDADLDRIEQALPSVFELSFAFSPWTLGEETMRRLGFTPEQWTRPDFDLLRELGFTRQQIEEANDVICGRQTVEGAPHLKPEHLPVFDCANKCGKHGTRFIHHLGHIRMMAAVQPFLSGAISKTINMPNEVTVQDVADAYLEAWRLGLKALAIYRDGSKLSQPLSTRAEKKAEEKEPEAQAEKQVVIVERPRRRPLPPKRRGITYEGRVAGHKIYLRTGEYEDGTLGEIFVDMHKEGAAFRSLMNCFAIAISKGLQYGVPLEEFVDTFTFQRFEPQGLVEGHPYIKMATSIVDYIFRVLGYEYLGRTDFVQVQPPIHGGDTDEAPLRGGIVAPEPEQRAGETQPPAAGSPPKDGAHYQNGQRQEAEELVTVVQGSTQAAGQRGPRPADALSEQLSQLMGDAPFCDVCGHITVRNGSCYKCLNCGNSLGCS</sequence>
<evidence type="ECO:0000256" key="15">
    <source>
        <dbReference type="SAM" id="MobiDB-lite"/>
    </source>
</evidence>
<comment type="cofactor">
    <cofactor evidence="1">
        <name>adenosylcob(III)alamin</name>
        <dbReference type="ChEBI" id="CHEBI:18408"/>
    </cofactor>
</comment>
<dbReference type="InterPro" id="IPR027434">
    <property type="entry name" value="Homing_endonucl"/>
</dbReference>
<dbReference type="InterPro" id="IPR004860">
    <property type="entry name" value="LAGLIDADG_dom"/>
</dbReference>
<evidence type="ECO:0000313" key="17">
    <source>
        <dbReference type="EMBL" id="HEG90205.1"/>
    </source>
</evidence>
<evidence type="ECO:0000256" key="7">
    <source>
        <dbReference type="ARBA" id="ARBA00022741"/>
    </source>
</evidence>
<dbReference type="InterPro" id="IPR006141">
    <property type="entry name" value="Intein_N"/>
</dbReference>
<keyword evidence="8" id="KW-0068">Autocatalytic cleavage</keyword>
<keyword evidence="11" id="KW-0170">Cobalt</keyword>
<gene>
    <name evidence="17" type="ORF">ENP34_01975</name>
</gene>
<dbReference type="InterPro" id="IPR003587">
    <property type="entry name" value="Hint_dom_N"/>
</dbReference>
<dbReference type="PROSITE" id="PS50819">
    <property type="entry name" value="INTEIN_ENDONUCLEASE"/>
    <property type="match status" value="1"/>
</dbReference>
<keyword evidence="6" id="KW-0237">DNA synthesis</keyword>
<dbReference type="InterPro" id="IPR050862">
    <property type="entry name" value="RdRp_reductase_class-2"/>
</dbReference>
<dbReference type="Pfam" id="PF02867">
    <property type="entry name" value="Ribonuc_red_lgC"/>
    <property type="match status" value="2"/>
</dbReference>
<dbReference type="PANTHER" id="PTHR43371">
    <property type="entry name" value="VITAMIN B12-DEPENDENT RIBONUCLEOTIDE REDUCTASE"/>
    <property type="match status" value="1"/>
</dbReference>
<dbReference type="Gene3D" id="3.10.28.10">
    <property type="entry name" value="Homing endonucleases"/>
    <property type="match status" value="1"/>
</dbReference>
<dbReference type="GO" id="GO:0071897">
    <property type="term" value="P:DNA biosynthetic process"/>
    <property type="evidence" value="ECO:0007669"/>
    <property type="project" value="UniProtKB-KW"/>
</dbReference>
<keyword evidence="5" id="KW-0846">Cobalamin</keyword>
<dbReference type="Pfam" id="PF12637">
    <property type="entry name" value="TSCPD"/>
    <property type="match status" value="1"/>
</dbReference>
<dbReference type="GO" id="GO:0050897">
    <property type="term" value="F:cobalt ion binding"/>
    <property type="evidence" value="ECO:0007669"/>
    <property type="project" value="InterPro"/>
</dbReference>
<dbReference type="GO" id="GO:0000166">
    <property type="term" value="F:nucleotide binding"/>
    <property type="evidence" value="ECO:0007669"/>
    <property type="project" value="UniProtKB-KW"/>
</dbReference>
<keyword evidence="10" id="KW-0560">Oxidoreductase</keyword>
<dbReference type="SUPFAM" id="SSF55608">
    <property type="entry name" value="Homing endonucleases"/>
    <property type="match status" value="1"/>
</dbReference>
<name>A0A831X7J2_9BACT</name>
<dbReference type="InterPro" id="IPR024434">
    <property type="entry name" value="TSCPD_dom"/>
</dbReference>
<evidence type="ECO:0000256" key="12">
    <source>
        <dbReference type="ARBA" id="ARBA00025437"/>
    </source>
</evidence>
<evidence type="ECO:0000256" key="13">
    <source>
        <dbReference type="ARBA" id="ARBA00033050"/>
    </source>
</evidence>
<dbReference type="InterPro" id="IPR036844">
    <property type="entry name" value="Hint_dom_sf"/>
</dbReference>
<dbReference type="SUPFAM" id="SSF51294">
    <property type="entry name" value="Hedgehog/intein (Hint) domain"/>
    <property type="match status" value="1"/>
</dbReference>
<dbReference type="Gene3D" id="2.170.16.10">
    <property type="entry name" value="Hedgehog/Intein (Hint) domain"/>
    <property type="match status" value="1"/>
</dbReference>
<evidence type="ECO:0000256" key="9">
    <source>
        <dbReference type="ARBA" id="ARBA00023000"/>
    </source>
</evidence>
<comment type="catalytic activity">
    <reaction evidence="14">
        <text>a 2'-deoxyribonucleoside 5'-diphosphate + [thioredoxin]-disulfide + H2O = a ribonucleoside 5'-diphosphate + [thioredoxin]-dithiol</text>
        <dbReference type="Rhea" id="RHEA:23252"/>
        <dbReference type="Rhea" id="RHEA-COMP:10698"/>
        <dbReference type="Rhea" id="RHEA-COMP:10700"/>
        <dbReference type="ChEBI" id="CHEBI:15377"/>
        <dbReference type="ChEBI" id="CHEBI:29950"/>
        <dbReference type="ChEBI" id="CHEBI:50058"/>
        <dbReference type="ChEBI" id="CHEBI:57930"/>
        <dbReference type="ChEBI" id="CHEBI:73316"/>
        <dbReference type="EC" id="1.17.4.1"/>
    </reaction>
</comment>
<dbReference type="EC" id="1.17.4.1" evidence="3"/>
<feature type="region of interest" description="Disordered" evidence="15">
    <location>
        <begin position="1408"/>
        <end position="1435"/>
    </location>
</feature>
<feature type="region of interest" description="Disordered" evidence="15">
    <location>
        <begin position="1235"/>
        <end position="1254"/>
    </location>
</feature>
<dbReference type="SUPFAM" id="SSF51998">
    <property type="entry name" value="PFL-like glycyl radical enzymes"/>
    <property type="match status" value="1"/>
</dbReference>
<comment type="similarity">
    <text evidence="2">Belongs to the ribonucleoside diphosphate reductase class-2 family.</text>
</comment>
<dbReference type="NCBIfam" id="TIGR01445">
    <property type="entry name" value="intein_Nterm"/>
    <property type="match status" value="1"/>
</dbReference>
<evidence type="ECO:0000259" key="16">
    <source>
        <dbReference type="PROSITE" id="PS50819"/>
    </source>
</evidence>
<dbReference type="GO" id="GO:0004748">
    <property type="term" value="F:ribonucleoside-diphosphate reductase activity, thioredoxin disulfide as acceptor"/>
    <property type="evidence" value="ECO:0007669"/>
    <property type="project" value="UniProtKB-EC"/>
</dbReference>
<dbReference type="Pfam" id="PF08471">
    <property type="entry name" value="Ribonuc_red_2_N"/>
    <property type="match status" value="1"/>
</dbReference>
<dbReference type="PRINTS" id="PR00379">
    <property type="entry name" value="INTEIN"/>
</dbReference>
<evidence type="ECO:0000256" key="11">
    <source>
        <dbReference type="ARBA" id="ARBA00023285"/>
    </source>
</evidence>
<dbReference type="InterPro" id="IPR004042">
    <property type="entry name" value="Intein_endonuc_central"/>
</dbReference>
<dbReference type="GO" id="GO:0004519">
    <property type="term" value="F:endonuclease activity"/>
    <property type="evidence" value="ECO:0007669"/>
    <property type="project" value="InterPro"/>
</dbReference>
<evidence type="ECO:0000256" key="2">
    <source>
        <dbReference type="ARBA" id="ARBA00007405"/>
    </source>
</evidence>
<organism evidence="17">
    <name type="scientific">Thermorudis peleae</name>
    <dbReference type="NCBI Taxonomy" id="1382356"/>
    <lineage>
        <taxon>Bacteria</taxon>
        <taxon>Pseudomonadati</taxon>
        <taxon>Thermomicrobiota</taxon>
        <taxon>Thermomicrobia</taxon>
        <taxon>Thermomicrobia incertae sedis</taxon>
        <taxon>Thermorudis</taxon>
    </lineage>
</organism>
<evidence type="ECO:0000256" key="5">
    <source>
        <dbReference type="ARBA" id="ARBA00022628"/>
    </source>
</evidence>
<reference evidence="17" key="1">
    <citation type="journal article" date="2020" name="mSystems">
        <title>Genome- and Community-Level Interaction Insights into Carbon Utilization and Element Cycling Functions of Hydrothermarchaeota in Hydrothermal Sediment.</title>
        <authorList>
            <person name="Zhou Z."/>
            <person name="Liu Y."/>
            <person name="Xu W."/>
            <person name="Pan J."/>
            <person name="Luo Z.H."/>
            <person name="Li M."/>
        </authorList>
    </citation>
    <scope>NUCLEOTIDE SEQUENCE [LARGE SCALE GENOMIC DNA]</scope>
    <source>
        <strain evidence="17">SpSt-210</strain>
    </source>
</reference>
<evidence type="ECO:0000256" key="6">
    <source>
        <dbReference type="ARBA" id="ARBA00022634"/>
    </source>
</evidence>
<dbReference type="GO" id="GO:0016539">
    <property type="term" value="P:intein-mediated protein splicing"/>
    <property type="evidence" value="ECO:0007669"/>
    <property type="project" value="InterPro"/>
</dbReference>
<evidence type="ECO:0000256" key="8">
    <source>
        <dbReference type="ARBA" id="ARBA00022813"/>
    </source>
</evidence>
<evidence type="ECO:0000256" key="1">
    <source>
        <dbReference type="ARBA" id="ARBA00001922"/>
    </source>
</evidence>
<dbReference type="CDD" id="cd00081">
    <property type="entry name" value="Hint"/>
    <property type="match status" value="1"/>
</dbReference>